<evidence type="ECO:0000313" key="14">
    <source>
        <dbReference type="EMBL" id="KAJ1210391.1"/>
    </source>
</evidence>
<feature type="signal peptide" evidence="12">
    <location>
        <begin position="1"/>
        <end position="18"/>
    </location>
</feature>
<evidence type="ECO:0000256" key="5">
    <source>
        <dbReference type="ARBA" id="ARBA00022729"/>
    </source>
</evidence>
<comment type="subcellular location">
    <subcellularLocation>
        <location evidence="1">Membrane</location>
        <topology evidence="1">Single-pass membrane protein</topology>
    </subcellularLocation>
</comment>
<dbReference type="AlphaFoldDB" id="A0AAV7WCR7"/>
<organism evidence="14 15">
    <name type="scientific">Pleurodeles waltl</name>
    <name type="common">Iberian ribbed newt</name>
    <dbReference type="NCBI Taxonomy" id="8319"/>
    <lineage>
        <taxon>Eukaryota</taxon>
        <taxon>Metazoa</taxon>
        <taxon>Chordata</taxon>
        <taxon>Craniata</taxon>
        <taxon>Vertebrata</taxon>
        <taxon>Euteleostomi</taxon>
        <taxon>Amphibia</taxon>
        <taxon>Batrachia</taxon>
        <taxon>Caudata</taxon>
        <taxon>Salamandroidea</taxon>
        <taxon>Salamandridae</taxon>
        <taxon>Pleurodelinae</taxon>
        <taxon>Pleurodeles</taxon>
    </lineage>
</organism>
<evidence type="ECO:0000256" key="8">
    <source>
        <dbReference type="ARBA" id="ARBA00023136"/>
    </source>
</evidence>
<evidence type="ECO:0000256" key="6">
    <source>
        <dbReference type="ARBA" id="ARBA00022843"/>
    </source>
</evidence>
<dbReference type="PANTHER" id="PTHR23037:SF27">
    <property type="entry name" value="INTERLEUKIN-7 RECEPTOR SUBUNIT ALPHA"/>
    <property type="match status" value="1"/>
</dbReference>
<evidence type="ECO:0000259" key="13">
    <source>
        <dbReference type="Pfam" id="PF18447"/>
    </source>
</evidence>
<dbReference type="GO" id="GO:0009897">
    <property type="term" value="C:external side of plasma membrane"/>
    <property type="evidence" value="ECO:0007669"/>
    <property type="project" value="TreeGrafter"/>
</dbReference>
<evidence type="ECO:0000256" key="4">
    <source>
        <dbReference type="ARBA" id="ARBA00022692"/>
    </source>
</evidence>
<dbReference type="EMBL" id="JANPWB010000002">
    <property type="protein sequence ID" value="KAJ1210391.1"/>
    <property type="molecule type" value="Genomic_DNA"/>
</dbReference>
<evidence type="ECO:0000256" key="1">
    <source>
        <dbReference type="ARBA" id="ARBA00004167"/>
    </source>
</evidence>
<keyword evidence="3" id="KW-0597">Phosphoprotein</keyword>
<keyword evidence="15" id="KW-1185">Reference proteome</keyword>
<feature type="chain" id="PRO_5043742609" description="IL-7Ralpha fibronectin type III domain-containing protein" evidence="12">
    <location>
        <begin position="19"/>
        <end position="443"/>
    </location>
</feature>
<sequence>MPGLPALTLLLLFHSAGGESGHTPDGQLEDIEPEPREYECFIVLSSLDINMHKLTCFLKESIHKYSNTTFSACCKNHDPCPEMKKKKRKYVLQSANFSLLNPCKICISSMRKEKRCDEYLLAEIVKPVAPHNLTITYHEEAKEYIITYMAAAGYLKDKLIHQIAIRKSNGTWEELEEISFLQYRLLEQKLSRGAKYEVKVRSKPHGDYFKGSWSDWSKSQYFETSEGVPAHKGLPLMTITLSTLGIILLVIMIVIVFLWESRIKPYAWPHIPDHKSTLEQLCKKQRKSHEISFNPDYFMDLHIHKVDGIQAKKQKDCFLETSDIQGLVVSGEHTVGSPPAPDMLKECALIQVIPLEGPQDGSLCESDGTSLVTLDGSTAHELERSNSGVIQLYDCRNAHNCICVKKNSETPELLTNAIRGLRQEEAYVTMSAFPPTGITQRRQ</sequence>
<evidence type="ECO:0000313" key="15">
    <source>
        <dbReference type="Proteomes" id="UP001066276"/>
    </source>
</evidence>
<feature type="transmembrane region" description="Helical" evidence="11">
    <location>
        <begin position="234"/>
        <end position="259"/>
    </location>
</feature>
<dbReference type="InterPro" id="IPR040997">
    <property type="entry name" value="FN3_7"/>
</dbReference>
<dbReference type="Proteomes" id="UP001066276">
    <property type="component" value="Chromosome 1_2"/>
</dbReference>
<keyword evidence="9" id="KW-1015">Disulfide bond</keyword>
<evidence type="ECO:0000256" key="7">
    <source>
        <dbReference type="ARBA" id="ARBA00022989"/>
    </source>
</evidence>
<keyword evidence="5 12" id="KW-0732">Signal</keyword>
<dbReference type="InterPro" id="IPR013783">
    <property type="entry name" value="Ig-like_fold"/>
</dbReference>
<comment type="caution">
    <text evidence="14">The sequence shown here is derived from an EMBL/GenBank/DDBJ whole genome shotgun (WGS) entry which is preliminary data.</text>
</comment>
<gene>
    <name evidence="14" type="ORF">NDU88_005755</name>
</gene>
<dbReference type="PANTHER" id="PTHR23037">
    <property type="entry name" value="CYTOKINE RECEPTOR"/>
    <property type="match status" value="1"/>
</dbReference>
<dbReference type="InterPro" id="IPR003531">
    <property type="entry name" value="Hempt_rcpt_S_F1_CS"/>
</dbReference>
<evidence type="ECO:0000256" key="12">
    <source>
        <dbReference type="SAM" id="SignalP"/>
    </source>
</evidence>
<dbReference type="Pfam" id="PF18447">
    <property type="entry name" value="FN3_7"/>
    <property type="match status" value="1"/>
</dbReference>
<evidence type="ECO:0000256" key="3">
    <source>
        <dbReference type="ARBA" id="ARBA00022553"/>
    </source>
</evidence>
<dbReference type="SUPFAM" id="SSF49265">
    <property type="entry name" value="Fibronectin type III"/>
    <property type="match status" value="1"/>
</dbReference>
<dbReference type="Gene3D" id="2.60.40.10">
    <property type="entry name" value="Immunoglobulins"/>
    <property type="match status" value="1"/>
</dbReference>
<dbReference type="GO" id="GO:0046427">
    <property type="term" value="P:positive regulation of receptor signaling pathway via JAK-STAT"/>
    <property type="evidence" value="ECO:0007669"/>
    <property type="project" value="TreeGrafter"/>
</dbReference>
<dbReference type="InterPro" id="IPR036116">
    <property type="entry name" value="FN3_sf"/>
</dbReference>
<dbReference type="PROSITE" id="PS01355">
    <property type="entry name" value="HEMATOPO_REC_S_F1"/>
    <property type="match status" value="1"/>
</dbReference>
<comment type="similarity">
    <text evidence="2">Belongs to the type I cytokine receptor family. Type 4 subfamily.</text>
</comment>
<evidence type="ECO:0000256" key="2">
    <source>
        <dbReference type="ARBA" id="ARBA00008280"/>
    </source>
</evidence>
<keyword evidence="8 11" id="KW-0472">Membrane</keyword>
<keyword evidence="4 11" id="KW-0812">Transmembrane</keyword>
<keyword evidence="6" id="KW-0832">Ubl conjugation</keyword>
<dbReference type="GO" id="GO:0030097">
    <property type="term" value="P:hemopoiesis"/>
    <property type="evidence" value="ECO:0007669"/>
    <property type="project" value="TreeGrafter"/>
</dbReference>
<reference evidence="14" key="1">
    <citation type="journal article" date="2022" name="bioRxiv">
        <title>Sequencing and chromosome-scale assembly of the giantPleurodeles waltlgenome.</title>
        <authorList>
            <person name="Brown T."/>
            <person name="Elewa A."/>
            <person name="Iarovenko S."/>
            <person name="Subramanian E."/>
            <person name="Araus A.J."/>
            <person name="Petzold A."/>
            <person name="Susuki M."/>
            <person name="Suzuki K.-i.T."/>
            <person name="Hayashi T."/>
            <person name="Toyoda A."/>
            <person name="Oliveira C."/>
            <person name="Osipova E."/>
            <person name="Leigh N.D."/>
            <person name="Simon A."/>
            <person name="Yun M.H."/>
        </authorList>
    </citation>
    <scope>NUCLEOTIDE SEQUENCE</scope>
    <source>
        <strain evidence="14">20211129_DDA</strain>
        <tissue evidence="14">Liver</tissue>
    </source>
</reference>
<protein>
    <recommendedName>
        <fullName evidence="13">IL-7Ralpha fibronectin type III domain-containing protein</fullName>
    </recommendedName>
</protein>
<name>A0AAV7WCR7_PLEWA</name>
<evidence type="ECO:0000256" key="9">
    <source>
        <dbReference type="ARBA" id="ARBA00023157"/>
    </source>
</evidence>
<dbReference type="GO" id="GO:0004896">
    <property type="term" value="F:cytokine receptor activity"/>
    <property type="evidence" value="ECO:0007669"/>
    <property type="project" value="InterPro"/>
</dbReference>
<accession>A0AAV7WCR7</accession>
<evidence type="ECO:0000256" key="11">
    <source>
        <dbReference type="SAM" id="Phobius"/>
    </source>
</evidence>
<keyword evidence="7 11" id="KW-1133">Transmembrane helix</keyword>
<dbReference type="Gene3D" id="2.60.40.1870">
    <property type="match status" value="1"/>
</dbReference>
<proteinExistence type="inferred from homology"/>
<keyword evidence="10" id="KW-0675">Receptor</keyword>
<feature type="domain" description="IL-7Ralpha fibronectin type III" evidence="13">
    <location>
        <begin position="30"/>
        <end position="125"/>
    </location>
</feature>
<evidence type="ECO:0000256" key="10">
    <source>
        <dbReference type="ARBA" id="ARBA00023170"/>
    </source>
</evidence>